<dbReference type="GO" id="GO:0005634">
    <property type="term" value="C:nucleus"/>
    <property type="evidence" value="ECO:0007669"/>
    <property type="project" value="UniProtKB-SubCell"/>
</dbReference>
<keyword evidence="7" id="KW-0156">Chromatin regulator</keyword>
<accession>A0A6S7GWJ5</accession>
<dbReference type="InterPro" id="IPR002589">
    <property type="entry name" value="Macro_dom"/>
</dbReference>
<keyword evidence="4" id="KW-0158">Chromosome</keyword>
<dbReference type="SUPFAM" id="SSF52949">
    <property type="entry name" value="Macro domain-like"/>
    <property type="match status" value="1"/>
</dbReference>
<comment type="caution">
    <text evidence="12">The sequence shown here is derived from an EMBL/GenBank/DDBJ whole genome shotgun (WGS) entry which is preliminary data.</text>
</comment>
<evidence type="ECO:0000256" key="3">
    <source>
        <dbReference type="ARBA" id="ARBA00010691"/>
    </source>
</evidence>
<evidence type="ECO:0000256" key="4">
    <source>
        <dbReference type="ARBA" id="ARBA00022454"/>
    </source>
</evidence>
<dbReference type="GO" id="GO:0006325">
    <property type="term" value="P:chromatin organization"/>
    <property type="evidence" value="ECO:0007669"/>
    <property type="project" value="UniProtKB-KW"/>
</dbReference>
<comment type="subcellular location">
    <subcellularLocation>
        <location evidence="2">Chromosome</location>
    </subcellularLocation>
    <subcellularLocation>
        <location evidence="1">Nucleus</location>
    </subcellularLocation>
</comment>
<dbReference type="Proteomes" id="UP001152795">
    <property type="component" value="Unassembled WGS sequence"/>
</dbReference>
<reference evidence="12" key="1">
    <citation type="submission" date="2020-04" db="EMBL/GenBank/DDBJ databases">
        <authorList>
            <person name="Alioto T."/>
            <person name="Alioto T."/>
            <person name="Gomez Garrido J."/>
        </authorList>
    </citation>
    <scope>NUCLEOTIDE SEQUENCE</scope>
    <source>
        <strain evidence="12">A484AB</strain>
    </source>
</reference>
<dbReference type="PRINTS" id="PR00620">
    <property type="entry name" value="HISTONEH2A"/>
</dbReference>
<dbReference type="Gene3D" id="1.10.20.10">
    <property type="entry name" value="Histone, subunit A"/>
    <property type="match status" value="1"/>
</dbReference>
<feature type="region of interest" description="Disordered" evidence="11">
    <location>
        <begin position="121"/>
        <end position="172"/>
    </location>
</feature>
<dbReference type="PANTHER" id="PTHR23430">
    <property type="entry name" value="HISTONE H2A"/>
    <property type="match status" value="1"/>
</dbReference>
<dbReference type="InterPro" id="IPR002119">
    <property type="entry name" value="Histone_H2A"/>
</dbReference>
<name>A0A6S7GWJ5_PARCT</name>
<evidence type="ECO:0000256" key="11">
    <source>
        <dbReference type="SAM" id="MobiDB-lite"/>
    </source>
</evidence>
<sequence length="365" mass="39243">MSGRGGKAAKRMRSTRSQRAGLIFPVSRVHRYLRKTTHHYRIASGAPVYQAAVMEYLTAEILELAGNAARDNKRSRIIPRHILLAIANDDELHKLLKGVTIASGGVLPKIHPELLKKRKGGKLYTPEELKSKKQKKPATPKKSEKGTPKKAEKDAPTPKKGGKGKAGKKDAVNKDLGPGFTLLSEKTLFLGQSMCVVQGNIAEIDVDAVVNPTNAKLNLAGEVGNALKKAGGEAFEEEVKNLAKDKSPLDVADAAICQGHGFPAKFVIHVNSPTASQKDALEKVEAAVKNILALADEKNLKSIALPSIGSGANKLPKQATAEIILRAISDYFVSIMATSLKAVYFVLYDNESIGIYTAELARLDA</sequence>
<dbReference type="FunFam" id="1.10.20.10:FF:000013">
    <property type="entry name" value="Core histone macro-H2A"/>
    <property type="match status" value="1"/>
</dbReference>
<dbReference type="GO" id="GO:0000786">
    <property type="term" value="C:nucleosome"/>
    <property type="evidence" value="ECO:0007669"/>
    <property type="project" value="UniProtKB-KW"/>
</dbReference>
<dbReference type="SMART" id="SM00414">
    <property type="entry name" value="H2A"/>
    <property type="match status" value="1"/>
</dbReference>
<dbReference type="InterPro" id="IPR032458">
    <property type="entry name" value="Histone_H2A_CS"/>
</dbReference>
<dbReference type="GO" id="GO:0046982">
    <property type="term" value="F:protein heterodimerization activity"/>
    <property type="evidence" value="ECO:0007669"/>
    <property type="project" value="InterPro"/>
</dbReference>
<dbReference type="Gene3D" id="3.40.220.10">
    <property type="entry name" value="Leucine Aminopeptidase, subunit E, domain 1"/>
    <property type="match status" value="1"/>
</dbReference>
<dbReference type="InterPro" id="IPR007125">
    <property type="entry name" value="H2A/H2B/H3"/>
</dbReference>
<dbReference type="SMART" id="SM00506">
    <property type="entry name" value="A1pp"/>
    <property type="match status" value="1"/>
</dbReference>
<dbReference type="InterPro" id="IPR032454">
    <property type="entry name" value="Histone_H2A_C"/>
</dbReference>
<evidence type="ECO:0000256" key="2">
    <source>
        <dbReference type="ARBA" id="ARBA00004286"/>
    </source>
</evidence>
<proteinExistence type="inferred from homology"/>
<dbReference type="CDD" id="cd02904">
    <property type="entry name" value="Macro_H2A-like"/>
    <property type="match status" value="1"/>
</dbReference>
<organism evidence="12 13">
    <name type="scientific">Paramuricea clavata</name>
    <name type="common">Red gorgonian</name>
    <name type="synonym">Violescent sea-whip</name>
    <dbReference type="NCBI Taxonomy" id="317549"/>
    <lineage>
        <taxon>Eukaryota</taxon>
        <taxon>Metazoa</taxon>
        <taxon>Cnidaria</taxon>
        <taxon>Anthozoa</taxon>
        <taxon>Octocorallia</taxon>
        <taxon>Malacalcyonacea</taxon>
        <taxon>Plexauridae</taxon>
        <taxon>Paramuricea</taxon>
    </lineage>
</organism>
<dbReference type="PROSITE" id="PS00046">
    <property type="entry name" value="HISTONE_H2A"/>
    <property type="match status" value="1"/>
</dbReference>
<dbReference type="GO" id="GO:0030527">
    <property type="term" value="F:structural constituent of chromatin"/>
    <property type="evidence" value="ECO:0007669"/>
    <property type="project" value="InterPro"/>
</dbReference>
<dbReference type="CDD" id="cd00074">
    <property type="entry name" value="HFD_H2A"/>
    <property type="match status" value="1"/>
</dbReference>
<evidence type="ECO:0000313" key="13">
    <source>
        <dbReference type="Proteomes" id="UP001152795"/>
    </source>
</evidence>
<dbReference type="OrthoDB" id="9421954at2759"/>
<dbReference type="AlphaFoldDB" id="A0A6S7GWJ5"/>
<evidence type="ECO:0000256" key="8">
    <source>
        <dbReference type="ARBA" id="ARBA00023125"/>
    </source>
</evidence>
<evidence type="ECO:0000256" key="10">
    <source>
        <dbReference type="ARBA" id="ARBA00023269"/>
    </source>
</evidence>
<evidence type="ECO:0000256" key="5">
    <source>
        <dbReference type="ARBA" id="ARBA00022499"/>
    </source>
</evidence>
<keyword evidence="5" id="KW-1017">Isopeptide bond</keyword>
<keyword evidence="8" id="KW-0238">DNA-binding</keyword>
<comment type="similarity">
    <text evidence="3">Belongs to the histone H2A family.</text>
</comment>
<protein>
    <submittedName>
        <fullName evidence="12">Core histone macro- -like</fullName>
    </submittedName>
</protein>
<dbReference type="InterPro" id="IPR009072">
    <property type="entry name" value="Histone-fold"/>
</dbReference>
<dbReference type="InterPro" id="IPR043472">
    <property type="entry name" value="Macro_dom-like"/>
</dbReference>
<dbReference type="Pfam" id="PF00125">
    <property type="entry name" value="Histone"/>
    <property type="match status" value="1"/>
</dbReference>
<feature type="compositionally biased region" description="Basic and acidic residues" evidence="11">
    <location>
        <begin position="141"/>
        <end position="157"/>
    </location>
</feature>
<evidence type="ECO:0000313" key="12">
    <source>
        <dbReference type="EMBL" id="CAB3994376.1"/>
    </source>
</evidence>
<evidence type="ECO:0000256" key="1">
    <source>
        <dbReference type="ARBA" id="ARBA00004123"/>
    </source>
</evidence>
<gene>
    <name evidence="12" type="ORF">PACLA_8A061384</name>
</gene>
<dbReference type="FunFam" id="3.40.220.10:FF:000002">
    <property type="entry name" value="Core histone macro-H2A"/>
    <property type="match status" value="1"/>
</dbReference>
<dbReference type="PROSITE" id="PS51154">
    <property type="entry name" value="MACRO"/>
    <property type="match status" value="1"/>
</dbReference>
<dbReference type="Pfam" id="PF16211">
    <property type="entry name" value="Histone_H2A_C"/>
    <property type="match status" value="1"/>
</dbReference>
<dbReference type="EMBL" id="CACRXK020002449">
    <property type="protein sequence ID" value="CAB3994376.1"/>
    <property type="molecule type" value="Genomic_DNA"/>
</dbReference>
<keyword evidence="13" id="KW-1185">Reference proteome</keyword>
<keyword evidence="9" id="KW-0539">Nucleus</keyword>
<evidence type="ECO:0000256" key="9">
    <source>
        <dbReference type="ARBA" id="ARBA00023242"/>
    </source>
</evidence>
<dbReference type="InterPro" id="IPR035796">
    <property type="entry name" value="Macro_H2A"/>
</dbReference>
<keyword evidence="10" id="KW-0544">Nucleosome core</keyword>
<evidence type="ECO:0000256" key="7">
    <source>
        <dbReference type="ARBA" id="ARBA00022853"/>
    </source>
</evidence>
<dbReference type="GO" id="GO:0003677">
    <property type="term" value="F:DNA binding"/>
    <property type="evidence" value="ECO:0007669"/>
    <property type="project" value="UniProtKB-KW"/>
</dbReference>
<dbReference type="SUPFAM" id="SSF47113">
    <property type="entry name" value="Histone-fold"/>
    <property type="match status" value="1"/>
</dbReference>
<dbReference type="Pfam" id="PF01661">
    <property type="entry name" value="Macro"/>
    <property type="match status" value="1"/>
</dbReference>
<keyword evidence="6" id="KW-0832">Ubl conjugation</keyword>
<evidence type="ECO:0000256" key="6">
    <source>
        <dbReference type="ARBA" id="ARBA00022843"/>
    </source>
</evidence>